<reference evidence="1 2" key="1">
    <citation type="journal article" date="1998" name="Science">
        <title>Genome sequence of the nematode C. elegans: a platform for investigating biology.</title>
        <authorList>
            <consortium name="The C. elegans sequencing consortium"/>
            <person name="Sulson J.E."/>
            <person name="Waterston R."/>
        </authorList>
    </citation>
    <scope>NUCLEOTIDE SEQUENCE [LARGE SCALE GENOMIC DNA]</scope>
    <source>
        <strain evidence="1 2">Bristol N2</strain>
    </source>
</reference>
<dbReference type="AlphaFoldDB" id="U4PM70"/>
<proteinExistence type="predicted"/>
<dbReference type="InParanoid" id="U4PM70"/>
<dbReference type="EMBL" id="BX284604">
    <property type="protein sequence ID" value="CDH93169.1"/>
    <property type="molecule type" value="Genomic_DNA"/>
</dbReference>
<dbReference type="AGR" id="WB:WBGene00235298"/>
<dbReference type="Proteomes" id="UP000001940">
    <property type="component" value="Chromosome IV"/>
</dbReference>
<evidence type="ECO:0000313" key="2">
    <source>
        <dbReference type="Proteomes" id="UP000001940"/>
    </source>
</evidence>
<dbReference type="Bgee" id="WBGene00235298">
    <property type="expression patterns" value="Expressed in pharyngeal muscle cell (C elegans) and 2 other cell types or tissues"/>
</dbReference>
<dbReference type="RefSeq" id="NP_001294417.1">
    <property type="nucleotide sequence ID" value="NM_001307488.1"/>
</dbReference>
<dbReference type="HOGENOM" id="CLU_2998428_0_0_1"/>
<dbReference type="WormBase" id="F19B6.10">
    <property type="protein sequence ID" value="CE48859"/>
    <property type="gene ID" value="WBGene00235298"/>
</dbReference>
<dbReference type="CTD" id="24104449"/>
<protein>
    <submittedName>
        <fullName evidence="1">Uncharacterized protein</fullName>
    </submittedName>
</protein>
<evidence type="ECO:0000313" key="3">
    <source>
        <dbReference type="WormBase" id="F19B6.10"/>
    </source>
</evidence>
<organism evidence="1 2">
    <name type="scientific">Caenorhabditis elegans</name>
    <dbReference type="NCBI Taxonomy" id="6239"/>
    <lineage>
        <taxon>Eukaryota</taxon>
        <taxon>Metazoa</taxon>
        <taxon>Ecdysozoa</taxon>
        <taxon>Nematoda</taxon>
        <taxon>Chromadorea</taxon>
        <taxon>Rhabditida</taxon>
        <taxon>Rhabditina</taxon>
        <taxon>Rhabditomorpha</taxon>
        <taxon>Rhabditoidea</taxon>
        <taxon>Rhabditidae</taxon>
        <taxon>Peloderinae</taxon>
        <taxon>Caenorhabditis</taxon>
    </lineage>
</organism>
<dbReference type="KEGG" id="cel:CELE_F19B6.10"/>
<dbReference type="GeneID" id="24104449"/>
<name>U4PM70_CAEEL</name>
<dbReference type="PaxDb" id="6239-F19B6.10"/>
<sequence>MGMVYGSMSEGYGCRLPKMLDLVYFKPAYFMPFSYRSRYLLHAYLCDYHIPAYTPTA</sequence>
<gene>
    <name evidence="1" type="ORF">CELE_F19B6.10</name>
    <name evidence="1 3" type="ORF">F19B6.10</name>
</gene>
<keyword evidence="2" id="KW-1185">Reference proteome</keyword>
<accession>U4PM70</accession>
<evidence type="ECO:0000313" key="1">
    <source>
        <dbReference type="EMBL" id="CDH93169.1"/>
    </source>
</evidence>